<dbReference type="AlphaFoldDB" id="A0A2U1KCG6"/>
<accession>A0A2U1KCG6</accession>
<evidence type="ECO:0000313" key="3">
    <source>
        <dbReference type="Proteomes" id="UP000245207"/>
    </source>
</evidence>
<name>A0A2U1KCG6_ARTAN</name>
<comment type="caution">
    <text evidence="2">The sequence shown here is derived from an EMBL/GenBank/DDBJ whole genome shotgun (WGS) entry which is preliminary data.</text>
</comment>
<organism evidence="2 3">
    <name type="scientific">Artemisia annua</name>
    <name type="common">Sweet wormwood</name>
    <dbReference type="NCBI Taxonomy" id="35608"/>
    <lineage>
        <taxon>Eukaryota</taxon>
        <taxon>Viridiplantae</taxon>
        <taxon>Streptophyta</taxon>
        <taxon>Embryophyta</taxon>
        <taxon>Tracheophyta</taxon>
        <taxon>Spermatophyta</taxon>
        <taxon>Magnoliopsida</taxon>
        <taxon>eudicotyledons</taxon>
        <taxon>Gunneridae</taxon>
        <taxon>Pentapetalae</taxon>
        <taxon>asterids</taxon>
        <taxon>campanulids</taxon>
        <taxon>Asterales</taxon>
        <taxon>Asteraceae</taxon>
        <taxon>Asteroideae</taxon>
        <taxon>Anthemideae</taxon>
        <taxon>Artemisiinae</taxon>
        <taxon>Artemisia</taxon>
    </lineage>
</organism>
<reference evidence="2 3" key="1">
    <citation type="journal article" date="2018" name="Mol. Plant">
        <title>The genome of Artemisia annua provides insight into the evolution of Asteraceae family and artemisinin biosynthesis.</title>
        <authorList>
            <person name="Shen Q."/>
            <person name="Zhang L."/>
            <person name="Liao Z."/>
            <person name="Wang S."/>
            <person name="Yan T."/>
            <person name="Shi P."/>
            <person name="Liu M."/>
            <person name="Fu X."/>
            <person name="Pan Q."/>
            <person name="Wang Y."/>
            <person name="Lv Z."/>
            <person name="Lu X."/>
            <person name="Zhang F."/>
            <person name="Jiang W."/>
            <person name="Ma Y."/>
            <person name="Chen M."/>
            <person name="Hao X."/>
            <person name="Li L."/>
            <person name="Tang Y."/>
            <person name="Lv G."/>
            <person name="Zhou Y."/>
            <person name="Sun X."/>
            <person name="Brodelius P.E."/>
            <person name="Rose J.K.C."/>
            <person name="Tang K."/>
        </authorList>
    </citation>
    <scope>NUCLEOTIDE SEQUENCE [LARGE SCALE GENOMIC DNA]</scope>
    <source>
        <strain evidence="3">cv. Huhao1</strain>
        <tissue evidence="2">Leaf</tissue>
    </source>
</reference>
<dbReference type="OrthoDB" id="1867172at2759"/>
<gene>
    <name evidence="2" type="ORF">CTI12_AA620310</name>
</gene>
<protein>
    <submittedName>
        <fullName evidence="2">Uncharacterized protein</fullName>
    </submittedName>
</protein>
<sequence>MRQEEDPPEFQRICLKDFQSLSLHDHLSTKAAKHDKGGKTPPHVRVHKSHISDVEKSPTRGKITRKVAEESKPNKVNVKVADEYKPSSVLPPRAVLSSPGTTILLILN</sequence>
<proteinExistence type="predicted"/>
<dbReference type="Proteomes" id="UP000245207">
    <property type="component" value="Unassembled WGS sequence"/>
</dbReference>
<evidence type="ECO:0000256" key="1">
    <source>
        <dbReference type="SAM" id="MobiDB-lite"/>
    </source>
</evidence>
<evidence type="ECO:0000313" key="2">
    <source>
        <dbReference type="EMBL" id="PWA34313.1"/>
    </source>
</evidence>
<dbReference type="EMBL" id="PKPP01023027">
    <property type="protein sequence ID" value="PWA34313.1"/>
    <property type="molecule type" value="Genomic_DNA"/>
</dbReference>
<feature type="region of interest" description="Disordered" evidence="1">
    <location>
        <begin position="26"/>
        <end position="60"/>
    </location>
</feature>
<keyword evidence="3" id="KW-1185">Reference proteome</keyword>
<feature type="compositionally biased region" description="Basic and acidic residues" evidence="1">
    <location>
        <begin position="26"/>
        <end position="38"/>
    </location>
</feature>